<name>A0A5S5BV34_9FLAO</name>
<evidence type="ECO:0000313" key="2">
    <source>
        <dbReference type="Proteomes" id="UP000324376"/>
    </source>
</evidence>
<proteinExistence type="predicted"/>
<dbReference type="EMBL" id="VNHU01000011">
    <property type="protein sequence ID" value="TYP70887.1"/>
    <property type="molecule type" value="Genomic_DNA"/>
</dbReference>
<sequence>MDFSGGLIDVIPSGAEGLGDAKKNTFHLNTEYLNKICSLVFLKHQLPTPPSNLVLFFIDIYKRNSYDGSYI</sequence>
<comment type="caution">
    <text evidence="1">The sequence shown here is derived from an EMBL/GenBank/DDBJ whole genome shotgun (WGS) entry which is preliminary data.</text>
</comment>
<gene>
    <name evidence="1" type="ORF">BD809_11155</name>
</gene>
<organism evidence="1 2">
    <name type="scientific">Aquimarina intermedia</name>
    <dbReference type="NCBI Taxonomy" id="350814"/>
    <lineage>
        <taxon>Bacteria</taxon>
        <taxon>Pseudomonadati</taxon>
        <taxon>Bacteroidota</taxon>
        <taxon>Flavobacteriia</taxon>
        <taxon>Flavobacteriales</taxon>
        <taxon>Flavobacteriaceae</taxon>
        <taxon>Aquimarina</taxon>
    </lineage>
</organism>
<reference evidence="1 2" key="1">
    <citation type="submission" date="2019-07" db="EMBL/GenBank/DDBJ databases">
        <title>Genomic Encyclopedia of Archaeal and Bacterial Type Strains, Phase II (KMG-II): from individual species to whole genera.</title>
        <authorList>
            <person name="Goeker M."/>
        </authorList>
    </citation>
    <scope>NUCLEOTIDE SEQUENCE [LARGE SCALE GENOMIC DNA]</scope>
    <source>
        <strain evidence="1 2">DSM 17527</strain>
    </source>
</reference>
<accession>A0A5S5BV34</accession>
<evidence type="ECO:0000313" key="1">
    <source>
        <dbReference type="EMBL" id="TYP70887.1"/>
    </source>
</evidence>
<dbReference type="AlphaFoldDB" id="A0A5S5BV34"/>
<keyword evidence="2" id="KW-1185">Reference proteome</keyword>
<dbReference type="Proteomes" id="UP000324376">
    <property type="component" value="Unassembled WGS sequence"/>
</dbReference>
<protein>
    <submittedName>
        <fullName evidence="1">Uncharacterized protein</fullName>
    </submittedName>
</protein>